<name>A0A5S9F1J1_UABAM</name>
<dbReference type="Gene3D" id="3.90.870.10">
    <property type="entry name" value="DHBP synthase"/>
    <property type="match status" value="1"/>
</dbReference>
<dbReference type="GO" id="GO:0005524">
    <property type="term" value="F:ATP binding"/>
    <property type="evidence" value="ECO:0007669"/>
    <property type="project" value="UniProtKB-KW"/>
</dbReference>
<dbReference type="NCBIfam" id="TIGR00150">
    <property type="entry name" value="T6A_YjeE"/>
    <property type="match status" value="1"/>
</dbReference>
<comment type="similarity">
    <text evidence="2">Belongs to the SUA5 family.</text>
</comment>
<comment type="subcellular location">
    <subcellularLocation>
        <location evidence="1">Cytoplasm</location>
    </subcellularLocation>
</comment>
<dbReference type="Proteomes" id="UP000326354">
    <property type="component" value="Chromosome"/>
</dbReference>
<dbReference type="NCBIfam" id="TIGR00057">
    <property type="entry name" value="L-threonylcarbamoyladenylate synthase"/>
    <property type="match status" value="1"/>
</dbReference>
<keyword evidence="4" id="KW-0963">Cytoplasm</keyword>
<proteinExistence type="inferred from homology"/>
<feature type="domain" description="YrdC-like" evidence="12">
    <location>
        <begin position="11"/>
        <end position="200"/>
    </location>
</feature>
<evidence type="ECO:0000313" key="13">
    <source>
        <dbReference type="EMBL" id="BBM82626.1"/>
    </source>
</evidence>
<dbReference type="InterPro" id="IPR027417">
    <property type="entry name" value="P-loop_NTPase"/>
</dbReference>
<evidence type="ECO:0000256" key="5">
    <source>
        <dbReference type="ARBA" id="ARBA00022679"/>
    </source>
</evidence>
<dbReference type="SUPFAM" id="SSF52540">
    <property type="entry name" value="P-loop containing nucleoside triphosphate hydrolases"/>
    <property type="match status" value="1"/>
</dbReference>
<evidence type="ECO:0000256" key="4">
    <source>
        <dbReference type="ARBA" id="ARBA00022490"/>
    </source>
</evidence>
<evidence type="ECO:0000256" key="6">
    <source>
        <dbReference type="ARBA" id="ARBA00022694"/>
    </source>
</evidence>
<keyword evidence="7" id="KW-0548">Nucleotidyltransferase</keyword>
<dbReference type="InterPro" id="IPR050156">
    <property type="entry name" value="TC-AMP_synthase_SUA5"/>
</dbReference>
<dbReference type="GO" id="GO:0061710">
    <property type="term" value="F:L-threonylcarbamoyladenylate synthase"/>
    <property type="evidence" value="ECO:0007669"/>
    <property type="project" value="UniProtKB-EC"/>
</dbReference>
<sequence length="357" mass="40418">MDIIKLQDNYEEVVAKAVATLKAGNIVIYPTETCYGVGVDATNQQAVDKVLAYKSKRADKALSVAVPHREMAEEYVELNNTAINLYNLYLPGPITVISRGKNKVANHVQAANGTLGIRIPDYKLVRDIAQSFGKPITATSANASYKKTPYKIDDILQNTSQKQQSLIGLIIDAGQLPKRKPSIVTDTTVEDLKVLRRSNFDFKNFSQLTLSCEKDTENFAKEIFDKINEYVGKNLIVFLLQGDLGTGKTFFTRTLSKHLNVEGAVSSPTFILCREHKLPQSEGRLYHIDTYRMFDAKEMDDLRCEQMFNPPNIVVIEWADKVRTHIQPFFHDAIVVDMHLKHIEGEKRELLYAMRNF</sequence>
<dbReference type="InterPro" id="IPR006070">
    <property type="entry name" value="Sua5-like_dom"/>
</dbReference>
<dbReference type="EMBL" id="AP019860">
    <property type="protein sequence ID" value="BBM82626.1"/>
    <property type="molecule type" value="Genomic_DNA"/>
</dbReference>
<dbReference type="Pfam" id="PF01300">
    <property type="entry name" value="Sua5_yciO_yrdC"/>
    <property type="match status" value="1"/>
</dbReference>
<keyword evidence="5" id="KW-0808">Transferase</keyword>
<dbReference type="PROSITE" id="PS51163">
    <property type="entry name" value="YRDC"/>
    <property type="match status" value="1"/>
</dbReference>
<evidence type="ECO:0000256" key="1">
    <source>
        <dbReference type="ARBA" id="ARBA00004496"/>
    </source>
</evidence>
<dbReference type="InterPro" id="IPR003442">
    <property type="entry name" value="T6A_TsaE"/>
</dbReference>
<dbReference type="GO" id="GO:0006450">
    <property type="term" value="P:regulation of translational fidelity"/>
    <property type="evidence" value="ECO:0007669"/>
    <property type="project" value="TreeGrafter"/>
</dbReference>
<evidence type="ECO:0000256" key="3">
    <source>
        <dbReference type="ARBA" id="ARBA00012584"/>
    </source>
</evidence>
<dbReference type="RefSeq" id="WP_151966862.1">
    <property type="nucleotide sequence ID" value="NZ_AP019860.1"/>
</dbReference>
<dbReference type="PANTHER" id="PTHR17490:SF16">
    <property type="entry name" value="THREONYLCARBAMOYL-AMP SYNTHASE"/>
    <property type="match status" value="1"/>
</dbReference>
<keyword evidence="6" id="KW-0819">tRNA processing</keyword>
<dbReference type="GO" id="GO:0005737">
    <property type="term" value="C:cytoplasm"/>
    <property type="evidence" value="ECO:0007669"/>
    <property type="project" value="UniProtKB-SubCell"/>
</dbReference>
<evidence type="ECO:0000256" key="10">
    <source>
        <dbReference type="ARBA" id="ARBA00029774"/>
    </source>
</evidence>
<accession>A0A5S9F1J1</accession>
<dbReference type="Gene3D" id="3.40.50.300">
    <property type="entry name" value="P-loop containing nucleotide triphosphate hydrolases"/>
    <property type="match status" value="1"/>
</dbReference>
<dbReference type="InterPro" id="IPR017945">
    <property type="entry name" value="DHBP_synth_RibB-like_a/b_dom"/>
</dbReference>
<keyword evidence="14" id="KW-1185">Reference proteome</keyword>
<keyword evidence="9" id="KW-0067">ATP-binding</keyword>
<dbReference type="AlphaFoldDB" id="A0A5S9F1J1"/>
<evidence type="ECO:0000259" key="12">
    <source>
        <dbReference type="PROSITE" id="PS51163"/>
    </source>
</evidence>
<comment type="catalytic activity">
    <reaction evidence="11">
        <text>L-threonine + hydrogencarbonate + ATP = L-threonylcarbamoyladenylate + diphosphate + H2O</text>
        <dbReference type="Rhea" id="RHEA:36407"/>
        <dbReference type="ChEBI" id="CHEBI:15377"/>
        <dbReference type="ChEBI" id="CHEBI:17544"/>
        <dbReference type="ChEBI" id="CHEBI:30616"/>
        <dbReference type="ChEBI" id="CHEBI:33019"/>
        <dbReference type="ChEBI" id="CHEBI:57926"/>
        <dbReference type="ChEBI" id="CHEBI:73682"/>
        <dbReference type="EC" id="2.7.7.87"/>
    </reaction>
</comment>
<dbReference type="Pfam" id="PF02367">
    <property type="entry name" value="TsaE"/>
    <property type="match status" value="1"/>
</dbReference>
<dbReference type="OrthoDB" id="9815896at2"/>
<dbReference type="KEGG" id="uam:UABAM_00969"/>
<organism evidence="13 14">
    <name type="scientific">Uabimicrobium amorphum</name>
    <dbReference type="NCBI Taxonomy" id="2596890"/>
    <lineage>
        <taxon>Bacteria</taxon>
        <taxon>Pseudomonadati</taxon>
        <taxon>Planctomycetota</taxon>
        <taxon>Candidatus Uabimicrobiia</taxon>
        <taxon>Candidatus Uabimicrobiales</taxon>
        <taxon>Candidatus Uabimicrobiaceae</taxon>
        <taxon>Candidatus Uabimicrobium</taxon>
    </lineage>
</organism>
<evidence type="ECO:0000256" key="7">
    <source>
        <dbReference type="ARBA" id="ARBA00022695"/>
    </source>
</evidence>
<dbReference type="GO" id="GO:0000049">
    <property type="term" value="F:tRNA binding"/>
    <property type="evidence" value="ECO:0007669"/>
    <property type="project" value="TreeGrafter"/>
</dbReference>
<evidence type="ECO:0000256" key="11">
    <source>
        <dbReference type="ARBA" id="ARBA00048366"/>
    </source>
</evidence>
<dbReference type="GO" id="GO:0003725">
    <property type="term" value="F:double-stranded RNA binding"/>
    <property type="evidence" value="ECO:0007669"/>
    <property type="project" value="InterPro"/>
</dbReference>
<keyword evidence="8" id="KW-0547">Nucleotide-binding</keyword>
<reference evidence="13 14" key="1">
    <citation type="submission" date="2019-08" db="EMBL/GenBank/DDBJ databases">
        <title>Complete genome sequence of Candidatus Uab amorphum.</title>
        <authorList>
            <person name="Shiratori T."/>
            <person name="Suzuki S."/>
            <person name="Kakizawa Y."/>
            <person name="Ishida K."/>
        </authorList>
    </citation>
    <scope>NUCLEOTIDE SEQUENCE [LARGE SCALE GENOMIC DNA]</scope>
    <source>
        <strain evidence="13 14">SRT547</strain>
    </source>
</reference>
<dbReference type="SUPFAM" id="SSF55821">
    <property type="entry name" value="YrdC/RibB"/>
    <property type="match status" value="1"/>
</dbReference>
<gene>
    <name evidence="13" type="ORF">UABAM_00969</name>
</gene>
<evidence type="ECO:0000256" key="8">
    <source>
        <dbReference type="ARBA" id="ARBA00022741"/>
    </source>
</evidence>
<dbReference type="EC" id="2.7.7.87" evidence="3"/>
<evidence type="ECO:0000256" key="2">
    <source>
        <dbReference type="ARBA" id="ARBA00007663"/>
    </source>
</evidence>
<protein>
    <recommendedName>
        <fullName evidence="10">L-threonylcarbamoyladenylate synthase</fullName>
        <ecNumber evidence="3">2.7.7.87</ecNumber>
    </recommendedName>
    <alternativeName>
        <fullName evidence="10">L-threonylcarbamoyladenylate synthase</fullName>
    </alternativeName>
</protein>
<evidence type="ECO:0000256" key="9">
    <source>
        <dbReference type="ARBA" id="ARBA00022840"/>
    </source>
</evidence>
<evidence type="ECO:0000313" key="14">
    <source>
        <dbReference type="Proteomes" id="UP000326354"/>
    </source>
</evidence>
<dbReference type="PANTHER" id="PTHR17490">
    <property type="entry name" value="SUA5"/>
    <property type="match status" value="1"/>
</dbReference>
<dbReference type="GO" id="GO:0002949">
    <property type="term" value="P:tRNA threonylcarbamoyladenosine modification"/>
    <property type="evidence" value="ECO:0007669"/>
    <property type="project" value="InterPro"/>
</dbReference>